<reference evidence="9 10" key="1">
    <citation type="submission" date="2020-07" db="EMBL/GenBank/DDBJ databases">
        <title>Novel species isolated from subtropical streams in China.</title>
        <authorList>
            <person name="Lu H."/>
        </authorList>
    </citation>
    <scope>NUCLEOTIDE SEQUENCE [LARGE SCALE GENOMIC DNA]</scope>
    <source>
        <strain evidence="9 10">FT3S</strain>
    </source>
</reference>
<dbReference type="PROSITE" id="PS51257">
    <property type="entry name" value="PROKAR_LIPOPROTEIN"/>
    <property type="match status" value="1"/>
</dbReference>
<feature type="signal peptide" evidence="8">
    <location>
        <begin position="1"/>
        <end position="27"/>
    </location>
</feature>
<keyword evidence="8" id="KW-0732">Signal</keyword>
<keyword evidence="3" id="KW-0255">Endonuclease</keyword>
<evidence type="ECO:0000256" key="5">
    <source>
        <dbReference type="ARBA" id="ARBA00023157"/>
    </source>
</evidence>
<protein>
    <submittedName>
        <fullName evidence="9">S1/P1 nuclease</fullName>
    </submittedName>
</protein>
<dbReference type="GO" id="GO:0003676">
    <property type="term" value="F:nucleic acid binding"/>
    <property type="evidence" value="ECO:0007669"/>
    <property type="project" value="InterPro"/>
</dbReference>
<dbReference type="GO" id="GO:0046872">
    <property type="term" value="F:metal ion binding"/>
    <property type="evidence" value="ECO:0007669"/>
    <property type="project" value="UniProtKB-KW"/>
</dbReference>
<dbReference type="InterPro" id="IPR003154">
    <property type="entry name" value="S1/P1nuclease"/>
</dbReference>
<dbReference type="GO" id="GO:0006308">
    <property type="term" value="P:DNA catabolic process"/>
    <property type="evidence" value="ECO:0007669"/>
    <property type="project" value="InterPro"/>
</dbReference>
<dbReference type="GO" id="GO:0016788">
    <property type="term" value="F:hydrolase activity, acting on ester bonds"/>
    <property type="evidence" value="ECO:0007669"/>
    <property type="project" value="InterPro"/>
</dbReference>
<feature type="region of interest" description="Disordered" evidence="7">
    <location>
        <begin position="217"/>
        <end position="238"/>
    </location>
</feature>
<dbReference type="SUPFAM" id="SSF48537">
    <property type="entry name" value="Phospholipase C/P1 nuclease"/>
    <property type="match status" value="1"/>
</dbReference>
<keyword evidence="5" id="KW-1015">Disulfide bond</keyword>
<name>A0A7W2EJV8_9BURK</name>
<sequence>MKRASRRLVVAAALAGACASMAGNALAWGSDGHRAVAAMAAQLIADSAAGRHVADLLLPGETLEQAANWADCVKGTFCGPQTAEMQAYTAANPHHSQYHYTDVPFQLAHYRDHAVGTADDDLVQTLKQAIAVLQGRDDDASNPHHFSQRQALLLVVHLVGDIHQPLHVGAAYVGRDGGFVVPQHHGQVDAVNMFDARGGNSLLLDDARMGAASARLIPPPLPRPADEPPAWTPPKSPTQPFHTYWDTTVVDYAFRRSGTRTPRQFAQAMIAAQPAVAANTGAPVSWPYQWADDGLAVAKLAYGEATPGAIAHQTGRNGEVYDVWGLTVPDDYPLPSSAIARSQLTKAGYHLAALLRAIWP</sequence>
<feature type="chain" id="PRO_5031262713" evidence="8">
    <location>
        <begin position="28"/>
        <end position="360"/>
    </location>
</feature>
<gene>
    <name evidence="9" type="ORF">H3H36_17935</name>
</gene>
<keyword evidence="6" id="KW-0325">Glycoprotein</keyword>
<dbReference type="Pfam" id="PF02265">
    <property type="entry name" value="S1-P1_nuclease"/>
    <property type="match status" value="1"/>
</dbReference>
<dbReference type="RefSeq" id="WP_182219468.1">
    <property type="nucleotide sequence ID" value="NZ_JACEZS010000016.1"/>
</dbReference>
<evidence type="ECO:0000256" key="7">
    <source>
        <dbReference type="SAM" id="MobiDB-lite"/>
    </source>
</evidence>
<proteinExistence type="predicted"/>
<evidence type="ECO:0000256" key="6">
    <source>
        <dbReference type="ARBA" id="ARBA00023180"/>
    </source>
</evidence>
<evidence type="ECO:0000313" key="10">
    <source>
        <dbReference type="Proteomes" id="UP000566711"/>
    </source>
</evidence>
<evidence type="ECO:0000256" key="1">
    <source>
        <dbReference type="ARBA" id="ARBA00022722"/>
    </source>
</evidence>
<dbReference type="EMBL" id="JACEZS010000016">
    <property type="protein sequence ID" value="MBA5607241.1"/>
    <property type="molecule type" value="Genomic_DNA"/>
</dbReference>
<dbReference type="AlphaFoldDB" id="A0A7W2EJV8"/>
<keyword evidence="10" id="KW-1185">Reference proteome</keyword>
<dbReference type="PANTHER" id="PTHR33146:SF14">
    <property type="entry name" value="ENDONUCLEASE 1"/>
    <property type="match status" value="1"/>
</dbReference>
<dbReference type="Proteomes" id="UP000566711">
    <property type="component" value="Unassembled WGS sequence"/>
</dbReference>
<dbReference type="CDD" id="cd11010">
    <property type="entry name" value="S1-P1_nuclease"/>
    <property type="match status" value="1"/>
</dbReference>
<evidence type="ECO:0000256" key="8">
    <source>
        <dbReference type="SAM" id="SignalP"/>
    </source>
</evidence>
<keyword evidence="1" id="KW-0540">Nuclease</keyword>
<organism evidence="9 10">
    <name type="scientific">Rugamonas fusca</name>
    <dbReference type="NCBI Taxonomy" id="2758568"/>
    <lineage>
        <taxon>Bacteria</taxon>
        <taxon>Pseudomonadati</taxon>
        <taxon>Pseudomonadota</taxon>
        <taxon>Betaproteobacteria</taxon>
        <taxon>Burkholderiales</taxon>
        <taxon>Oxalobacteraceae</taxon>
        <taxon>Telluria group</taxon>
        <taxon>Rugamonas</taxon>
    </lineage>
</organism>
<evidence type="ECO:0000256" key="2">
    <source>
        <dbReference type="ARBA" id="ARBA00022723"/>
    </source>
</evidence>
<evidence type="ECO:0000256" key="3">
    <source>
        <dbReference type="ARBA" id="ARBA00022759"/>
    </source>
</evidence>
<keyword evidence="2" id="KW-0479">Metal-binding</keyword>
<comment type="caution">
    <text evidence="9">The sequence shown here is derived from an EMBL/GenBank/DDBJ whole genome shotgun (WGS) entry which is preliminary data.</text>
</comment>
<evidence type="ECO:0000313" key="9">
    <source>
        <dbReference type="EMBL" id="MBA5607241.1"/>
    </source>
</evidence>
<dbReference type="GO" id="GO:0004519">
    <property type="term" value="F:endonuclease activity"/>
    <property type="evidence" value="ECO:0007669"/>
    <property type="project" value="UniProtKB-KW"/>
</dbReference>
<evidence type="ECO:0000256" key="4">
    <source>
        <dbReference type="ARBA" id="ARBA00022801"/>
    </source>
</evidence>
<dbReference type="InterPro" id="IPR008947">
    <property type="entry name" value="PLipase_C/P1_nuclease_dom_sf"/>
</dbReference>
<keyword evidence="4" id="KW-0378">Hydrolase</keyword>
<dbReference type="Gene3D" id="1.10.575.10">
    <property type="entry name" value="P1 Nuclease"/>
    <property type="match status" value="1"/>
</dbReference>
<dbReference type="PANTHER" id="PTHR33146">
    <property type="entry name" value="ENDONUCLEASE 4"/>
    <property type="match status" value="1"/>
</dbReference>
<accession>A0A7W2EJV8</accession>